<sequence>MDELSLSFSIELVKLIDEYQRCNDVKIQVQIQSDILLLKEALMLINHVNIHQ</sequence>
<organism evidence="1 2">
    <name type="scientific">Cytobacillus firmus</name>
    <name type="common">Bacillus firmus</name>
    <dbReference type="NCBI Taxonomy" id="1399"/>
    <lineage>
        <taxon>Bacteria</taxon>
        <taxon>Bacillati</taxon>
        <taxon>Bacillota</taxon>
        <taxon>Bacilli</taxon>
        <taxon>Bacillales</taxon>
        <taxon>Bacillaceae</taxon>
        <taxon>Cytobacillus</taxon>
    </lineage>
</organism>
<evidence type="ECO:0000313" key="1">
    <source>
        <dbReference type="EMBL" id="RBP87875.1"/>
    </source>
</evidence>
<dbReference type="RefSeq" id="WP_166672550.1">
    <property type="nucleotide sequence ID" value="NZ_QNSF01000017.1"/>
</dbReference>
<reference evidence="1 2" key="1">
    <citation type="submission" date="2018-06" db="EMBL/GenBank/DDBJ databases">
        <title>Freshwater and sediment microbial communities from various areas in North America, analyzing microbe dynamics in response to fracking.</title>
        <authorList>
            <person name="Lamendella R."/>
        </authorList>
    </citation>
    <scope>NUCLEOTIDE SEQUENCE [LARGE SCALE GENOMIC DNA]</scope>
    <source>
        <strain evidence="1 2">14_TX</strain>
    </source>
</reference>
<dbReference type="AlphaFoldDB" id="A0A366JKA8"/>
<keyword evidence="2" id="KW-1185">Reference proteome</keyword>
<evidence type="ECO:0000313" key="2">
    <source>
        <dbReference type="Proteomes" id="UP000252731"/>
    </source>
</evidence>
<dbReference type="EMBL" id="QNSF01000017">
    <property type="protein sequence ID" value="RBP87875.1"/>
    <property type="molecule type" value="Genomic_DNA"/>
</dbReference>
<proteinExistence type="predicted"/>
<protein>
    <submittedName>
        <fullName evidence="1">Uncharacterized protein</fullName>
    </submittedName>
</protein>
<gene>
    <name evidence="1" type="ORF">DFO70_11766</name>
</gene>
<name>A0A366JKA8_CYTFI</name>
<accession>A0A366JKA8</accession>
<comment type="caution">
    <text evidence="1">The sequence shown here is derived from an EMBL/GenBank/DDBJ whole genome shotgun (WGS) entry which is preliminary data.</text>
</comment>
<dbReference type="Proteomes" id="UP000252731">
    <property type="component" value="Unassembled WGS sequence"/>
</dbReference>